<reference evidence="4 6" key="1">
    <citation type="submission" date="2016-01" db="EMBL/GenBank/DDBJ databases">
        <title>Genome Sequences of Twelve Sporeforming Bacillus Species Isolated from Foods.</title>
        <authorList>
            <person name="Berendsen E.M."/>
            <person name="Wells-Bennik M.H."/>
            <person name="Krawcyk A.O."/>
            <person name="De Jong A."/>
            <person name="Holsappel S."/>
            <person name="Eijlander R.T."/>
            <person name="Kuipers O.P."/>
        </authorList>
    </citation>
    <scope>NUCLEOTIDE SEQUENCE [LARGE SCALE GENOMIC DNA]</scope>
    <source>
        <strain evidence="4 6">B4102</strain>
    </source>
</reference>
<dbReference type="GO" id="GO:0000166">
    <property type="term" value="F:nucleotide binding"/>
    <property type="evidence" value="ECO:0007669"/>
    <property type="project" value="UniProtKB-KW"/>
</dbReference>
<sequence>MIKVMFFAHLREQIGTGEIEINSFKGTVKELKEYLQINHSLNNLDSIMTAVNEEFCHDETMVDEGDIIALIPPVSGG</sequence>
<dbReference type="PATRIC" id="fig|46224.3.peg.543"/>
<organism evidence="4 6">
    <name type="scientific">Heyndrickxia sporothermodurans</name>
    <dbReference type="NCBI Taxonomy" id="46224"/>
    <lineage>
        <taxon>Bacteria</taxon>
        <taxon>Bacillati</taxon>
        <taxon>Bacillota</taxon>
        <taxon>Bacilli</taxon>
        <taxon>Bacillales</taxon>
        <taxon>Bacillaceae</taxon>
        <taxon>Heyndrickxia</taxon>
    </lineage>
</organism>
<evidence type="ECO:0000256" key="1">
    <source>
        <dbReference type="ARBA" id="ARBA00022741"/>
    </source>
</evidence>
<dbReference type="Proteomes" id="UP000595512">
    <property type="component" value="Chromosome"/>
</dbReference>
<evidence type="ECO:0000313" key="7">
    <source>
        <dbReference type="Proteomes" id="UP000595512"/>
    </source>
</evidence>
<dbReference type="PANTHER" id="PTHR33359:SF1">
    <property type="entry name" value="MOLYBDOPTERIN SYNTHASE SULFUR CARRIER SUBUNIT"/>
    <property type="match status" value="1"/>
</dbReference>
<proteinExistence type="inferred from homology"/>
<dbReference type="AlphaFoldDB" id="A0A150KNL6"/>
<dbReference type="GO" id="GO:1990133">
    <property type="term" value="C:molybdopterin adenylyltransferase complex"/>
    <property type="evidence" value="ECO:0007669"/>
    <property type="project" value="TreeGrafter"/>
</dbReference>
<dbReference type="PANTHER" id="PTHR33359">
    <property type="entry name" value="MOLYBDOPTERIN SYNTHASE SULFUR CARRIER SUBUNIT"/>
    <property type="match status" value="1"/>
</dbReference>
<dbReference type="Pfam" id="PF02597">
    <property type="entry name" value="ThiS"/>
    <property type="match status" value="1"/>
</dbReference>
<dbReference type="GO" id="GO:0006777">
    <property type="term" value="P:Mo-molybdopterin cofactor biosynthetic process"/>
    <property type="evidence" value="ECO:0007669"/>
    <property type="project" value="InterPro"/>
</dbReference>
<dbReference type="OrthoDB" id="9801945at2"/>
<accession>A0A150KNL6</accession>
<evidence type="ECO:0000313" key="6">
    <source>
        <dbReference type="Proteomes" id="UP000075666"/>
    </source>
</evidence>
<evidence type="ECO:0000313" key="4">
    <source>
        <dbReference type="EMBL" id="KYC92963.1"/>
    </source>
</evidence>
<dbReference type="SUPFAM" id="SSF54285">
    <property type="entry name" value="MoaD/ThiS"/>
    <property type="match status" value="1"/>
</dbReference>
<dbReference type="NCBIfam" id="TIGR01682">
    <property type="entry name" value="moaD"/>
    <property type="match status" value="1"/>
</dbReference>
<dbReference type="KEGG" id="hspo:JGZ69_06550"/>
<gene>
    <name evidence="5" type="primary">moaD</name>
    <name evidence="4" type="ORF">B4102_2073</name>
    <name evidence="5" type="ORF">JGZ69_06550</name>
</gene>
<keyword evidence="6" id="KW-1185">Reference proteome</keyword>
<dbReference type="EMBL" id="CP066701">
    <property type="protein sequence ID" value="QQX26500.1"/>
    <property type="molecule type" value="Genomic_DNA"/>
</dbReference>
<reference evidence="5 7" key="2">
    <citation type="submission" date="2020-12" db="EMBL/GenBank/DDBJ databases">
        <title>Taxonomic evaluation of the Bacillus sporothermodurans group of bacteria based on whole genome sequences.</title>
        <authorList>
            <person name="Fiedler G."/>
            <person name="Herbstmann A.-D."/>
            <person name="Doll E."/>
            <person name="Wenning M."/>
            <person name="Brinks E."/>
            <person name="Kabisch J."/>
            <person name="Breitenwieser F."/>
            <person name="Lappann M."/>
            <person name="Boehnlein C."/>
            <person name="Franz C."/>
        </authorList>
    </citation>
    <scope>NUCLEOTIDE SEQUENCE [LARGE SCALE GENOMIC DNA]</scope>
    <source>
        <strain evidence="5 7">DSM 10599</strain>
    </source>
</reference>
<name>A0A150KNL6_9BACI</name>
<keyword evidence="1" id="KW-0547">Nucleotide-binding</keyword>
<dbReference type="RefSeq" id="WP_066235228.1">
    <property type="nucleotide sequence ID" value="NZ_CP066701.1"/>
</dbReference>
<dbReference type="CDD" id="cd00754">
    <property type="entry name" value="Ubl_MoaD"/>
    <property type="match status" value="1"/>
</dbReference>
<evidence type="ECO:0000256" key="3">
    <source>
        <dbReference type="ARBA" id="ARBA00024247"/>
    </source>
</evidence>
<dbReference type="InterPro" id="IPR012675">
    <property type="entry name" value="Beta-grasp_dom_sf"/>
</dbReference>
<dbReference type="InterPro" id="IPR003749">
    <property type="entry name" value="ThiS/MoaD-like"/>
</dbReference>
<comment type="similarity">
    <text evidence="2">Belongs to the MoaD family.</text>
</comment>
<evidence type="ECO:0000256" key="2">
    <source>
        <dbReference type="ARBA" id="ARBA00024200"/>
    </source>
</evidence>
<dbReference type="EMBL" id="LQYN01000107">
    <property type="protein sequence ID" value="KYC92963.1"/>
    <property type="molecule type" value="Genomic_DNA"/>
</dbReference>
<dbReference type="STRING" id="46224.B4102_2073"/>
<dbReference type="InterPro" id="IPR016155">
    <property type="entry name" value="Mopterin_synth/thiamin_S_b"/>
</dbReference>
<dbReference type="Proteomes" id="UP000075666">
    <property type="component" value="Unassembled WGS sequence"/>
</dbReference>
<dbReference type="InterPro" id="IPR044672">
    <property type="entry name" value="MOCS2A"/>
</dbReference>
<protein>
    <recommendedName>
        <fullName evidence="3">Molybdopterin synthase sulfur carrier subunit</fullName>
    </recommendedName>
</protein>
<evidence type="ECO:0000313" key="5">
    <source>
        <dbReference type="EMBL" id="QQX26500.1"/>
    </source>
</evidence>
<dbReference type="Gene3D" id="3.10.20.30">
    <property type="match status" value="1"/>
</dbReference>